<name>A0AAN5PK88_LEGPN</name>
<dbReference type="SUPFAM" id="SSF47384">
    <property type="entry name" value="Homodimeric domain of signal transducing histidine kinase"/>
    <property type="match status" value="1"/>
</dbReference>
<feature type="domain" description="Response regulatory" evidence="15">
    <location>
        <begin position="559"/>
        <end position="678"/>
    </location>
</feature>
<feature type="domain" description="HPt" evidence="18">
    <location>
        <begin position="732"/>
        <end position="828"/>
    </location>
</feature>
<evidence type="ECO:0000256" key="8">
    <source>
        <dbReference type="ARBA" id="ARBA00022840"/>
    </source>
</evidence>
<keyword evidence="5 13" id="KW-0597">Phosphoprotein</keyword>
<dbReference type="CDD" id="cd00082">
    <property type="entry name" value="HisKA"/>
    <property type="match status" value="1"/>
</dbReference>
<keyword evidence="4" id="KW-1003">Cell membrane</keyword>
<dbReference type="SUPFAM" id="SSF47226">
    <property type="entry name" value="Histidine-containing phosphotransfer domain, HPT domain"/>
    <property type="match status" value="1"/>
</dbReference>
<keyword evidence="7" id="KW-0547">Nucleotide-binding</keyword>
<dbReference type="SUPFAM" id="SSF55785">
    <property type="entry name" value="PYP-like sensor domain (PAS domain)"/>
    <property type="match status" value="2"/>
</dbReference>
<comment type="subcellular location">
    <subcellularLocation>
        <location evidence="2">Cell membrane</location>
        <topology evidence="2">Multi-pass membrane protein</topology>
    </subcellularLocation>
</comment>
<gene>
    <name evidence="19" type="ORF">JBJ86_10410</name>
</gene>
<dbReference type="Pfam" id="PF01627">
    <property type="entry name" value="Hpt"/>
    <property type="match status" value="1"/>
</dbReference>
<dbReference type="Proteomes" id="UP000866496">
    <property type="component" value="Unassembled WGS sequence"/>
</dbReference>
<dbReference type="PRINTS" id="PR00344">
    <property type="entry name" value="BCTRLSENSOR"/>
</dbReference>
<dbReference type="InterPro" id="IPR036890">
    <property type="entry name" value="HATPase_C_sf"/>
</dbReference>
<keyword evidence="8" id="KW-0067">ATP-binding</keyword>
<dbReference type="Gene3D" id="1.20.120.160">
    <property type="entry name" value="HPT domain"/>
    <property type="match status" value="1"/>
</dbReference>
<protein>
    <recommendedName>
        <fullName evidence="3">histidine kinase</fullName>
        <ecNumber evidence="3">2.7.13.3</ecNumber>
    </recommendedName>
</protein>
<feature type="modified residue" description="4-aspartylphosphate" evidence="13">
    <location>
        <position position="608"/>
    </location>
</feature>
<dbReference type="SMART" id="SM00073">
    <property type="entry name" value="HPT"/>
    <property type="match status" value="1"/>
</dbReference>
<evidence type="ECO:0000256" key="11">
    <source>
        <dbReference type="ARBA" id="ARBA00023136"/>
    </source>
</evidence>
<dbReference type="SMART" id="SM00387">
    <property type="entry name" value="HATPase_c"/>
    <property type="match status" value="1"/>
</dbReference>
<dbReference type="CDD" id="cd16922">
    <property type="entry name" value="HATPase_EvgS-ArcB-TorS-like"/>
    <property type="match status" value="1"/>
</dbReference>
<organism evidence="19 20">
    <name type="scientific">Legionella pneumophila</name>
    <dbReference type="NCBI Taxonomy" id="446"/>
    <lineage>
        <taxon>Bacteria</taxon>
        <taxon>Pseudomonadati</taxon>
        <taxon>Pseudomonadota</taxon>
        <taxon>Gammaproteobacteria</taxon>
        <taxon>Legionellales</taxon>
        <taxon>Legionellaceae</taxon>
        <taxon>Legionella</taxon>
    </lineage>
</organism>
<dbReference type="PROSITE" id="PS50112">
    <property type="entry name" value="PAS"/>
    <property type="match status" value="1"/>
</dbReference>
<dbReference type="PROSITE" id="PS50894">
    <property type="entry name" value="HPT"/>
    <property type="match status" value="1"/>
</dbReference>
<dbReference type="Pfam" id="PF13426">
    <property type="entry name" value="PAS_9"/>
    <property type="match status" value="1"/>
</dbReference>
<dbReference type="PANTHER" id="PTHR45339:SF1">
    <property type="entry name" value="HYBRID SIGNAL TRANSDUCTION HISTIDINE KINASE J"/>
    <property type="match status" value="1"/>
</dbReference>
<dbReference type="SMART" id="SM00448">
    <property type="entry name" value="REC"/>
    <property type="match status" value="1"/>
</dbReference>
<dbReference type="PROSITE" id="PS50109">
    <property type="entry name" value="HIS_KIN"/>
    <property type="match status" value="1"/>
</dbReference>
<dbReference type="GO" id="GO:0005524">
    <property type="term" value="F:ATP binding"/>
    <property type="evidence" value="ECO:0007669"/>
    <property type="project" value="UniProtKB-KW"/>
</dbReference>
<dbReference type="InterPro" id="IPR036641">
    <property type="entry name" value="HPT_dom_sf"/>
</dbReference>
<dbReference type="FunFam" id="3.30.565.10:FF:000010">
    <property type="entry name" value="Sensor histidine kinase RcsC"/>
    <property type="match status" value="1"/>
</dbReference>
<reference evidence="19" key="2">
    <citation type="submission" date="2019-10" db="EMBL/GenBank/DDBJ databases">
        <authorList>
            <consortium name="NCBI Pathogen Detection Project"/>
        </authorList>
    </citation>
    <scope>NUCLEOTIDE SEQUENCE</scope>
    <source>
        <strain evidence="19">AZ00058701</strain>
    </source>
</reference>
<feature type="domain" description="PAS" evidence="16">
    <location>
        <begin position="11"/>
        <end position="70"/>
    </location>
</feature>
<evidence type="ECO:0000259" key="18">
    <source>
        <dbReference type="PROSITE" id="PS50894"/>
    </source>
</evidence>
<evidence type="ECO:0000256" key="13">
    <source>
        <dbReference type="PROSITE-ProRule" id="PRU00169"/>
    </source>
</evidence>
<dbReference type="Pfam" id="PF00072">
    <property type="entry name" value="Response_reg"/>
    <property type="match status" value="1"/>
</dbReference>
<keyword evidence="9" id="KW-1133">Transmembrane helix</keyword>
<evidence type="ECO:0000259" key="16">
    <source>
        <dbReference type="PROSITE" id="PS50112"/>
    </source>
</evidence>
<dbReference type="CDD" id="cd00130">
    <property type="entry name" value="PAS"/>
    <property type="match status" value="1"/>
</dbReference>
<evidence type="ECO:0000256" key="9">
    <source>
        <dbReference type="ARBA" id="ARBA00022989"/>
    </source>
</evidence>
<dbReference type="Gene3D" id="3.30.565.10">
    <property type="entry name" value="Histidine kinase-like ATPase, C-terminal domain"/>
    <property type="match status" value="1"/>
</dbReference>
<evidence type="ECO:0000259" key="17">
    <source>
        <dbReference type="PROSITE" id="PS50113"/>
    </source>
</evidence>
<dbReference type="GeneID" id="57036175"/>
<dbReference type="CDD" id="cd00088">
    <property type="entry name" value="HPT"/>
    <property type="match status" value="1"/>
</dbReference>
<dbReference type="EMBL" id="DACWHX010000012">
    <property type="protein sequence ID" value="HAU1880652.1"/>
    <property type="molecule type" value="Genomic_DNA"/>
</dbReference>
<dbReference type="InterPro" id="IPR035965">
    <property type="entry name" value="PAS-like_dom_sf"/>
</dbReference>
<dbReference type="Gene3D" id="3.40.50.2300">
    <property type="match status" value="1"/>
</dbReference>
<dbReference type="InterPro" id="IPR001789">
    <property type="entry name" value="Sig_transdc_resp-reg_receiver"/>
</dbReference>
<dbReference type="Pfam" id="PF02518">
    <property type="entry name" value="HATPase_c"/>
    <property type="match status" value="1"/>
</dbReference>
<evidence type="ECO:0000256" key="3">
    <source>
        <dbReference type="ARBA" id="ARBA00012438"/>
    </source>
</evidence>
<comment type="caution">
    <text evidence="19">The sequence shown here is derived from an EMBL/GenBank/DDBJ whole genome shotgun (WGS) entry which is preliminary data.</text>
</comment>
<evidence type="ECO:0000256" key="2">
    <source>
        <dbReference type="ARBA" id="ARBA00004651"/>
    </source>
</evidence>
<dbReference type="InterPro" id="IPR003594">
    <property type="entry name" value="HATPase_dom"/>
</dbReference>
<keyword evidence="6" id="KW-0812">Transmembrane</keyword>
<dbReference type="RefSeq" id="WP_010947889.1">
    <property type="nucleotide sequence ID" value="NZ_CCZO01000007.1"/>
</dbReference>
<dbReference type="GO" id="GO:0005886">
    <property type="term" value="C:plasma membrane"/>
    <property type="evidence" value="ECO:0007669"/>
    <property type="project" value="UniProtKB-SubCell"/>
</dbReference>
<dbReference type="InterPro" id="IPR036097">
    <property type="entry name" value="HisK_dim/P_sf"/>
</dbReference>
<dbReference type="Pfam" id="PF08448">
    <property type="entry name" value="PAS_4"/>
    <property type="match status" value="1"/>
</dbReference>
<evidence type="ECO:0000256" key="6">
    <source>
        <dbReference type="ARBA" id="ARBA00022692"/>
    </source>
</evidence>
<feature type="domain" description="Histidine kinase" evidence="14">
    <location>
        <begin position="295"/>
        <end position="517"/>
    </location>
</feature>
<dbReference type="InterPro" id="IPR000700">
    <property type="entry name" value="PAS-assoc_C"/>
</dbReference>
<evidence type="ECO:0000259" key="15">
    <source>
        <dbReference type="PROSITE" id="PS50110"/>
    </source>
</evidence>
<dbReference type="Gene3D" id="1.10.287.130">
    <property type="match status" value="1"/>
</dbReference>
<evidence type="ECO:0000256" key="10">
    <source>
        <dbReference type="ARBA" id="ARBA00023012"/>
    </source>
</evidence>
<dbReference type="PROSITE" id="PS50110">
    <property type="entry name" value="RESPONSE_REGULATORY"/>
    <property type="match status" value="1"/>
</dbReference>
<dbReference type="InterPro" id="IPR013656">
    <property type="entry name" value="PAS_4"/>
</dbReference>
<accession>A0AAN5PK88</accession>
<keyword evidence="10" id="KW-0902">Two-component regulatory system</keyword>
<dbReference type="InterPro" id="IPR005467">
    <property type="entry name" value="His_kinase_dom"/>
</dbReference>
<evidence type="ECO:0000256" key="7">
    <source>
        <dbReference type="ARBA" id="ARBA00022741"/>
    </source>
</evidence>
<sequence length="828" mass="94149">MPKKADLTLLLINTLEEPIFYLSSDFIILDLNASAKKIFKITKNSIIGKPFSVLCSDHDLKSLEHPFDRNLKTYIRKKIVLWDSLCLKKPINGIQYIAIGTIKNQTNKSALNSNLKTNTDGTNPIDITSKFLTEQINNKSKNTSDYVYAIYRYMENIIAQIPVSVYWMNKNHVYMGCSNNMVKLLNLNSRYDIVGKTYEDLYHEKSTSYYKKADKIVMDKGISLSLEEPFYCPDGTTKEIYLSNKVPLRDLEGKIIGMLGVSVDITDRKKMELELSKAKEAAEEANNVKTEFIANMSHDLRTPLSGVVGMAELMKEQVTDPVQVQYAEWIFDCSQQLLSLLDGILDIVSLGNVKEDELKITTFDINECIAELVHLEMPSIKLKQLDLIVNIDKKIPRLIKTDRIKLHRIILNLLGNAIKFTDSGYIAIDVKLLELNNESGLIYFAISDTGIGIPENQQTKIFDRFHRIIPSSIGKYKGHGVGLHIVQSYVNLLGGEIQVNSEPGVGTTFYFELPIQIEKENEVIKGHYKLEKKNIIPVPKKEKILDKNSKNEFLYNSPNILILEDNLVARRTIESLATQEKCRFVSVAKGKEAIRLAKTNEFDLIITDIGLPDIEGHVVAKLIREWELSQSKPPIPIIGLTAHVKEKSKEICLKSGMDDVFNKPISRQLLQYILSRFIPSKNKNSTSCSSQKTTSSEQIIEADLPESESNFFNLDSYPLLDIHNAVSIMGSLKLVREILPLMIGEETQKDVESIEKAFHIKDWETVERIAHKMKGGAANCGAVRMKYACQYLERYQKMGYTKLLEPLYQQLIKVVEDTQKNIHEWLKH</sequence>
<dbReference type="Gene3D" id="3.30.450.20">
    <property type="entry name" value="PAS domain"/>
    <property type="match status" value="2"/>
</dbReference>
<dbReference type="InterPro" id="IPR003661">
    <property type="entry name" value="HisK_dim/P_dom"/>
</dbReference>
<dbReference type="InterPro" id="IPR011006">
    <property type="entry name" value="CheY-like_superfamily"/>
</dbReference>
<dbReference type="InterPro" id="IPR008207">
    <property type="entry name" value="Sig_transdc_His_kin_Hpt_dom"/>
</dbReference>
<evidence type="ECO:0000256" key="5">
    <source>
        <dbReference type="ARBA" id="ARBA00022553"/>
    </source>
</evidence>
<dbReference type="InterPro" id="IPR000014">
    <property type="entry name" value="PAS"/>
</dbReference>
<dbReference type="SMART" id="SM00388">
    <property type="entry name" value="HisKA"/>
    <property type="match status" value="1"/>
</dbReference>
<dbReference type="PROSITE" id="PS50113">
    <property type="entry name" value="PAC"/>
    <property type="match status" value="1"/>
</dbReference>
<feature type="modified residue" description="Phosphohistidine" evidence="12">
    <location>
        <position position="771"/>
    </location>
</feature>
<evidence type="ECO:0000259" key="14">
    <source>
        <dbReference type="PROSITE" id="PS50109"/>
    </source>
</evidence>
<dbReference type="Pfam" id="PF00512">
    <property type="entry name" value="HisKA"/>
    <property type="match status" value="1"/>
</dbReference>
<dbReference type="EC" id="2.7.13.3" evidence="3"/>
<dbReference type="SUPFAM" id="SSF55874">
    <property type="entry name" value="ATPase domain of HSP90 chaperone/DNA topoisomerase II/histidine kinase"/>
    <property type="match status" value="1"/>
</dbReference>
<dbReference type="GO" id="GO:0000155">
    <property type="term" value="F:phosphorelay sensor kinase activity"/>
    <property type="evidence" value="ECO:0007669"/>
    <property type="project" value="InterPro"/>
</dbReference>
<proteinExistence type="predicted"/>
<reference evidence="19" key="1">
    <citation type="journal article" date="2018" name="Genome Biol.">
        <title>SKESA: strategic k-mer extension for scrupulous assemblies.</title>
        <authorList>
            <person name="Souvorov A."/>
            <person name="Agarwala R."/>
            <person name="Lipman D.J."/>
        </authorList>
    </citation>
    <scope>NUCLEOTIDE SEQUENCE</scope>
    <source>
        <strain evidence="19">AZ00058701</strain>
    </source>
</reference>
<dbReference type="InterPro" id="IPR004358">
    <property type="entry name" value="Sig_transdc_His_kin-like_C"/>
</dbReference>
<evidence type="ECO:0000313" key="20">
    <source>
        <dbReference type="Proteomes" id="UP000866496"/>
    </source>
</evidence>
<dbReference type="AlphaFoldDB" id="A0AAN5PK88"/>
<dbReference type="PANTHER" id="PTHR45339">
    <property type="entry name" value="HYBRID SIGNAL TRANSDUCTION HISTIDINE KINASE J"/>
    <property type="match status" value="1"/>
</dbReference>
<evidence type="ECO:0000256" key="1">
    <source>
        <dbReference type="ARBA" id="ARBA00000085"/>
    </source>
</evidence>
<evidence type="ECO:0000256" key="4">
    <source>
        <dbReference type="ARBA" id="ARBA00022475"/>
    </source>
</evidence>
<evidence type="ECO:0000256" key="12">
    <source>
        <dbReference type="PROSITE-ProRule" id="PRU00110"/>
    </source>
</evidence>
<keyword evidence="11" id="KW-0472">Membrane</keyword>
<comment type="catalytic activity">
    <reaction evidence="1">
        <text>ATP + protein L-histidine = ADP + protein N-phospho-L-histidine.</text>
        <dbReference type="EC" id="2.7.13.3"/>
    </reaction>
</comment>
<feature type="domain" description="PAC" evidence="17">
    <location>
        <begin position="224"/>
        <end position="277"/>
    </location>
</feature>
<dbReference type="CDD" id="cd17546">
    <property type="entry name" value="REC_hyHK_CKI1_RcsC-like"/>
    <property type="match status" value="1"/>
</dbReference>
<dbReference type="SUPFAM" id="SSF52172">
    <property type="entry name" value="CheY-like"/>
    <property type="match status" value="1"/>
</dbReference>
<evidence type="ECO:0000313" key="19">
    <source>
        <dbReference type="EMBL" id="HAU1880652.1"/>
    </source>
</evidence>